<dbReference type="InterPro" id="IPR001900">
    <property type="entry name" value="RNase_II/R"/>
</dbReference>
<evidence type="ECO:0000256" key="6">
    <source>
        <dbReference type="ARBA" id="ARBA00022835"/>
    </source>
</evidence>
<gene>
    <name evidence="14" type="ORF">TOT_010000432</name>
</gene>
<dbReference type="Gene3D" id="2.40.50.690">
    <property type="match status" value="1"/>
</dbReference>
<dbReference type="AlphaFoldDB" id="J4CC88"/>
<dbReference type="GO" id="GO:0000177">
    <property type="term" value="C:cytoplasmic exosome (RNase complex)"/>
    <property type="evidence" value="ECO:0007669"/>
    <property type="project" value="TreeGrafter"/>
</dbReference>
<dbReference type="SMART" id="SM00955">
    <property type="entry name" value="RNB"/>
    <property type="match status" value="1"/>
</dbReference>
<evidence type="ECO:0000256" key="12">
    <source>
        <dbReference type="SAM" id="MobiDB-lite"/>
    </source>
</evidence>
<evidence type="ECO:0000256" key="11">
    <source>
        <dbReference type="RuleBase" id="RU003901"/>
    </source>
</evidence>
<dbReference type="VEuPathDB" id="PiroplasmaDB:TOT_010000432"/>
<accession>J4CC88</accession>
<dbReference type="GeneID" id="20713345"/>
<dbReference type="OrthoDB" id="372421at2759"/>
<feature type="compositionally biased region" description="Basic and acidic residues" evidence="12">
    <location>
        <begin position="319"/>
        <end position="329"/>
    </location>
</feature>
<dbReference type="KEGG" id="tot:TOT_010000432"/>
<keyword evidence="8" id="KW-0694">RNA-binding</keyword>
<dbReference type="GO" id="GO:0000175">
    <property type="term" value="F:3'-5'-RNA exonuclease activity"/>
    <property type="evidence" value="ECO:0007669"/>
    <property type="project" value="UniProtKB-ARBA"/>
</dbReference>
<dbReference type="STRING" id="869250.J4CC88"/>
<dbReference type="Pfam" id="PF17849">
    <property type="entry name" value="OB_Dis3"/>
    <property type="match status" value="1"/>
</dbReference>
<evidence type="ECO:0000256" key="4">
    <source>
        <dbReference type="ARBA" id="ARBA00022722"/>
    </source>
</evidence>
<dbReference type="Gene3D" id="3.40.50.1010">
    <property type="entry name" value="5'-nuclease"/>
    <property type="match status" value="1"/>
</dbReference>
<comment type="subcellular location">
    <subcellularLocation>
        <location evidence="1">Nucleus</location>
    </subcellularLocation>
</comment>
<evidence type="ECO:0000256" key="3">
    <source>
        <dbReference type="ARBA" id="ARBA00022552"/>
    </source>
</evidence>
<dbReference type="PROSITE" id="PS01175">
    <property type="entry name" value="RIBONUCLEASE_II"/>
    <property type="match status" value="1"/>
</dbReference>
<keyword evidence="9" id="KW-0539">Nucleus</keyword>
<evidence type="ECO:0000313" key="15">
    <source>
        <dbReference type="Proteomes" id="UP000003786"/>
    </source>
</evidence>
<dbReference type="GO" id="GO:0016075">
    <property type="term" value="P:rRNA catabolic process"/>
    <property type="evidence" value="ECO:0007669"/>
    <property type="project" value="TreeGrafter"/>
</dbReference>
<keyword evidence="5" id="KW-0378">Hydrolase</keyword>
<reference evidence="14 15" key="1">
    <citation type="journal article" date="2012" name="MBio">
        <title>Comparative genome analysis of three eukaryotic parasites with differing abilities to transform leukocytes reveals key mediators of Theileria-induced leukocyte transformation.</title>
        <authorList>
            <person name="Hayashida K."/>
            <person name="Hara Y."/>
            <person name="Abe T."/>
            <person name="Yamasaki C."/>
            <person name="Toyoda A."/>
            <person name="Kosuge T."/>
            <person name="Suzuki Y."/>
            <person name="Sato Y."/>
            <person name="Kawashima S."/>
            <person name="Katayama T."/>
            <person name="Wakaguri H."/>
            <person name="Inoue N."/>
            <person name="Homma K."/>
            <person name="Tada-Umezaki M."/>
            <person name="Yagi Y."/>
            <person name="Fujii Y."/>
            <person name="Habara T."/>
            <person name="Kanehisa M."/>
            <person name="Watanabe H."/>
            <person name="Ito K."/>
            <person name="Gojobori T."/>
            <person name="Sugawara H."/>
            <person name="Imanishi T."/>
            <person name="Weir W."/>
            <person name="Gardner M."/>
            <person name="Pain A."/>
            <person name="Shiels B."/>
            <person name="Hattori M."/>
            <person name="Nene V."/>
            <person name="Sugimoto C."/>
        </authorList>
    </citation>
    <scope>NUCLEOTIDE SEQUENCE [LARGE SCALE GENOMIC DNA]</scope>
    <source>
        <strain evidence="14 15">Shintoku</strain>
    </source>
</reference>
<dbReference type="RefSeq" id="XP_009689268.1">
    <property type="nucleotide sequence ID" value="XM_009690973.1"/>
</dbReference>
<dbReference type="GO" id="GO:0003723">
    <property type="term" value="F:RNA binding"/>
    <property type="evidence" value="ECO:0007669"/>
    <property type="project" value="UniProtKB-KW"/>
</dbReference>
<dbReference type="PANTHER" id="PTHR23355">
    <property type="entry name" value="RIBONUCLEASE"/>
    <property type="match status" value="1"/>
</dbReference>
<dbReference type="eggNOG" id="KOG2102">
    <property type="taxonomic scope" value="Eukaryota"/>
</dbReference>
<dbReference type="Pfam" id="PF00773">
    <property type="entry name" value="RNB"/>
    <property type="match status" value="1"/>
</dbReference>
<dbReference type="FunFam" id="2.40.50.700:FF:000001">
    <property type="entry name" value="Exosome complex exonuclease exoribonuclease (Rrp44)"/>
    <property type="match status" value="1"/>
</dbReference>
<sequence>MFHYSTVSDLSVSSCVRRFWKVSGKSNLKRVVREVYFRSDIGCGVDSCKSCFRSESQGSFPQFTYALGTLDSSSPILILTIEVFTKHFDVCEKYLRNCVIPATVSNEIRRRSLNVYGCLKKLIERSDFGGYYIFSNENFKDTYVAERVGESVIDRDNRAIYECAHWYCKHLQNQNIYLVTVPNSSLYNNDDGVCDVEVERPSNLKVVSLHELCDLFPSRFEGMMEQLPAKSSEPATGGTERGVYPAHLSEPEIHEGIEKGKLFVGVLHMYIGSYQRGYVACGKEEFKVTSLLNLNRALDNDQVVIELVSSADSANEEGPSEHPEDKVGTEELDVSVVDGHMEPEQFKVLKRECRVVAILKTGRREFCGSLLPLENVQAEGYTERMFVPVDARIPFVSIETRRSKQLDNKRIVVRIDSWDRFSRRPQGHWIEIIGDIDNRDVESKVILREHEVITEDFSLKSYKELNEVAHKLIKPKNAKHPRQGPSGEMEVDMESNFGDIHMDSNFGDLNVDPDFDVGLDRVVNADADKHVYSSAAAYDLVIDKQTLERRVDYRNELVFSVDPPGCEDIDDALGCKTLKNGNFEVSVHIADVTHFVHEGSNLDREASQRCTTVYLVDRRTDMLPKLLTTNLCSLMENVNRLTFSVYWEIDPNGLILNTWFSKSVIRSRRALSYKQAQDLIDSNYSDEMCVALRNLNNIAKILRKQRMKRGAVELESSEVKFEFDVEKVQNLESYKTYDTNKMIEEFMLLANISVATKIYDRFPKFALLRIHPPPFEEKLNELKRTLQQQGFQDFKYGNSKQLNESLDSLGSSKADKFVSAAKILTTRTMSQALYRNSNDLSDEEFRHYGLCCEYYTHFTSPIRRYADVIVHRLLASALDLAPLSTNLASNLTNQCDVLNRKHRNAQWCSRESDKMFSYLYFKNMENVESPGIILDINEDRVVVLSIKYGIEAVANVNYSSFDKVNKCLVDQSGNTYRVFDQVNIRLFTSNKHFRNMIKAEIISH</sequence>
<organism evidence="14 15">
    <name type="scientific">Theileria orientalis strain Shintoku</name>
    <dbReference type="NCBI Taxonomy" id="869250"/>
    <lineage>
        <taxon>Eukaryota</taxon>
        <taxon>Sar</taxon>
        <taxon>Alveolata</taxon>
        <taxon>Apicomplexa</taxon>
        <taxon>Aconoidasida</taxon>
        <taxon>Piroplasmida</taxon>
        <taxon>Theileriidae</taxon>
        <taxon>Theileria</taxon>
    </lineage>
</organism>
<dbReference type="SUPFAM" id="SSF50249">
    <property type="entry name" value="Nucleic acid-binding proteins"/>
    <property type="match status" value="2"/>
</dbReference>
<dbReference type="GO" id="GO:0071031">
    <property type="term" value="P:nuclear mRNA surveillance of mRNA 3'-end processing"/>
    <property type="evidence" value="ECO:0007669"/>
    <property type="project" value="TreeGrafter"/>
</dbReference>
<evidence type="ECO:0000256" key="7">
    <source>
        <dbReference type="ARBA" id="ARBA00022839"/>
    </source>
</evidence>
<keyword evidence="4" id="KW-0540">Nuclease</keyword>
<dbReference type="GO" id="GO:0000176">
    <property type="term" value="C:nuclear exosome (RNase complex)"/>
    <property type="evidence" value="ECO:0007669"/>
    <property type="project" value="TreeGrafter"/>
</dbReference>
<dbReference type="GO" id="GO:0004519">
    <property type="term" value="F:endonuclease activity"/>
    <property type="evidence" value="ECO:0007669"/>
    <property type="project" value="TreeGrafter"/>
</dbReference>
<dbReference type="EMBL" id="AP011946">
    <property type="protein sequence ID" value="BAM38967.1"/>
    <property type="molecule type" value="Genomic_DNA"/>
</dbReference>
<dbReference type="Proteomes" id="UP000003786">
    <property type="component" value="Chromosome 1"/>
</dbReference>
<keyword evidence="6" id="KW-0271">Exosome</keyword>
<dbReference type="CDD" id="cd09862">
    <property type="entry name" value="PIN_Rrp44-like"/>
    <property type="match status" value="1"/>
</dbReference>
<dbReference type="InterPro" id="IPR041505">
    <property type="entry name" value="Dis3_CSD2"/>
</dbReference>
<evidence type="ECO:0000256" key="1">
    <source>
        <dbReference type="ARBA" id="ARBA00004123"/>
    </source>
</evidence>
<keyword evidence="3" id="KW-0698">rRNA processing</keyword>
<proteinExistence type="inferred from homology"/>
<evidence type="ECO:0000256" key="8">
    <source>
        <dbReference type="ARBA" id="ARBA00022884"/>
    </source>
</evidence>
<evidence type="ECO:0000313" key="14">
    <source>
        <dbReference type="EMBL" id="BAM38967.1"/>
    </source>
</evidence>
<evidence type="ECO:0000256" key="5">
    <source>
        <dbReference type="ARBA" id="ARBA00022801"/>
    </source>
</evidence>
<dbReference type="InterPro" id="IPR050180">
    <property type="entry name" value="RNR_Ribonuclease"/>
</dbReference>
<protein>
    <recommendedName>
        <fullName evidence="10">Ribosomal RNA-processing protein 44</fullName>
    </recommendedName>
</protein>
<name>J4CC88_THEOR</name>
<evidence type="ECO:0000259" key="13">
    <source>
        <dbReference type="SMART" id="SM00955"/>
    </source>
</evidence>
<dbReference type="InterPro" id="IPR012340">
    <property type="entry name" value="NA-bd_OB-fold"/>
</dbReference>
<comment type="similarity">
    <text evidence="2 11">Belongs to the RNR ribonuclease family.</text>
</comment>
<keyword evidence="7 14" id="KW-0269">Exonuclease</keyword>
<feature type="domain" description="RNB" evidence="13">
    <location>
        <begin position="550"/>
        <end position="880"/>
    </location>
</feature>
<keyword evidence="15" id="KW-1185">Reference proteome</keyword>
<dbReference type="PANTHER" id="PTHR23355:SF35">
    <property type="entry name" value="EXOSOME COMPLEX EXONUCLEASE RRP44"/>
    <property type="match status" value="1"/>
</dbReference>
<dbReference type="Gene3D" id="2.40.50.700">
    <property type="match status" value="1"/>
</dbReference>
<dbReference type="OMA" id="GQVMRNN"/>
<evidence type="ECO:0000256" key="9">
    <source>
        <dbReference type="ARBA" id="ARBA00023242"/>
    </source>
</evidence>
<feature type="region of interest" description="Disordered" evidence="12">
    <location>
        <begin position="310"/>
        <end position="329"/>
    </location>
</feature>
<dbReference type="InterPro" id="IPR022966">
    <property type="entry name" value="RNase_II/R_CS"/>
</dbReference>
<evidence type="ECO:0000256" key="10">
    <source>
        <dbReference type="ARBA" id="ARBA00077930"/>
    </source>
</evidence>
<evidence type="ECO:0000256" key="2">
    <source>
        <dbReference type="ARBA" id="ARBA00005785"/>
    </source>
</evidence>
<dbReference type="GO" id="GO:0006364">
    <property type="term" value="P:rRNA processing"/>
    <property type="evidence" value="ECO:0007669"/>
    <property type="project" value="UniProtKB-KW"/>
</dbReference>